<name>A0ABS4VLM7_9PSEU</name>
<accession>A0ABS4VLM7</accession>
<reference evidence="3 4" key="1">
    <citation type="submission" date="2021-03" db="EMBL/GenBank/DDBJ databases">
        <title>Sequencing the genomes of 1000 actinobacteria strains.</title>
        <authorList>
            <person name="Klenk H.-P."/>
        </authorList>
    </citation>
    <scope>NUCLEOTIDE SEQUENCE [LARGE SCALE GENOMIC DNA]</scope>
    <source>
        <strain evidence="3 4">DSM 45256</strain>
    </source>
</reference>
<keyword evidence="4" id="KW-1185">Reference proteome</keyword>
<feature type="transmembrane region" description="Helical" evidence="2">
    <location>
        <begin position="214"/>
        <end position="237"/>
    </location>
</feature>
<dbReference type="Pfam" id="PF07690">
    <property type="entry name" value="MFS_1"/>
    <property type="match status" value="1"/>
</dbReference>
<sequence length="446" mass="45757">MSYRGFFRSTRTSFLLLAFIGRLPYAIVPIGTILLIQASSGSYTFAGLAAGAQSLAIALGGLGIGTVARWIPPRRIGAWAALINATSIALLLVASQTGGPATVLATAVLVGLMQPQVGPLVRVHWSGWLRGAEPRLFGTAMSYECAVDEASFVLGPALAGALLLLPTAALGFPQAGPLAGAAALLVIAAAPLARRYTDLVPDETATTRSSQGRAAVSVHWPSLLTLTIAMVGVGAVFGAVQTGAAAYAAATGTPQLAGVYFAELGIGSAVAGAACAWLPQRFGLTLRRWVFPVALTVGMGVLLWGAAHDLLPLAIAVGGLTVGPYMVTLYSLIEAQTPLSAMATAMAVLCAGGPIGTAAGQFLAGLLVDAHGPTTAFVLAPAAAGVGLAASLLNAIVRTRRGDKGAPESTAPANTTRPHHHRRQLMCAFRESTRHRKWGERHVSIR</sequence>
<feature type="transmembrane region" description="Helical" evidence="2">
    <location>
        <begin position="376"/>
        <end position="397"/>
    </location>
</feature>
<feature type="transmembrane region" description="Helical" evidence="2">
    <location>
        <begin position="12"/>
        <end position="36"/>
    </location>
</feature>
<dbReference type="PANTHER" id="PTHR23542:SF1">
    <property type="entry name" value="MAJOR FACILITATOR SUPERFAMILY (MFS) PROFILE DOMAIN-CONTAINING PROTEIN"/>
    <property type="match status" value="1"/>
</dbReference>
<keyword evidence="2" id="KW-1133">Transmembrane helix</keyword>
<dbReference type="EMBL" id="JAGINU010000001">
    <property type="protein sequence ID" value="MBP2364822.1"/>
    <property type="molecule type" value="Genomic_DNA"/>
</dbReference>
<feature type="transmembrane region" description="Helical" evidence="2">
    <location>
        <begin position="175"/>
        <end position="193"/>
    </location>
</feature>
<protein>
    <submittedName>
        <fullName evidence="3">MFS family arabinose efflux permease</fullName>
    </submittedName>
</protein>
<dbReference type="Proteomes" id="UP001519295">
    <property type="component" value="Unassembled WGS sequence"/>
</dbReference>
<feature type="transmembrane region" description="Helical" evidence="2">
    <location>
        <begin position="42"/>
        <end position="64"/>
    </location>
</feature>
<comment type="caution">
    <text evidence="3">The sequence shown here is derived from an EMBL/GenBank/DDBJ whole genome shotgun (WGS) entry which is preliminary data.</text>
</comment>
<feature type="transmembrane region" description="Helical" evidence="2">
    <location>
        <begin position="289"/>
        <end position="307"/>
    </location>
</feature>
<organism evidence="3 4">
    <name type="scientific">Pseudonocardia parietis</name>
    <dbReference type="NCBI Taxonomy" id="570936"/>
    <lineage>
        <taxon>Bacteria</taxon>
        <taxon>Bacillati</taxon>
        <taxon>Actinomycetota</taxon>
        <taxon>Actinomycetes</taxon>
        <taxon>Pseudonocardiales</taxon>
        <taxon>Pseudonocardiaceae</taxon>
        <taxon>Pseudonocardia</taxon>
    </lineage>
</organism>
<keyword evidence="2" id="KW-0812">Transmembrane</keyword>
<evidence type="ECO:0000313" key="4">
    <source>
        <dbReference type="Proteomes" id="UP001519295"/>
    </source>
</evidence>
<evidence type="ECO:0000256" key="1">
    <source>
        <dbReference type="SAM" id="MobiDB-lite"/>
    </source>
</evidence>
<feature type="transmembrane region" description="Helical" evidence="2">
    <location>
        <begin position="257"/>
        <end position="277"/>
    </location>
</feature>
<feature type="region of interest" description="Disordered" evidence="1">
    <location>
        <begin position="401"/>
        <end position="422"/>
    </location>
</feature>
<keyword evidence="2" id="KW-0472">Membrane</keyword>
<dbReference type="InterPro" id="IPR036259">
    <property type="entry name" value="MFS_trans_sf"/>
</dbReference>
<dbReference type="InterPro" id="IPR011701">
    <property type="entry name" value="MFS"/>
</dbReference>
<dbReference type="Gene3D" id="1.20.1250.20">
    <property type="entry name" value="MFS general substrate transporter like domains"/>
    <property type="match status" value="1"/>
</dbReference>
<feature type="transmembrane region" description="Helical" evidence="2">
    <location>
        <begin position="345"/>
        <end position="364"/>
    </location>
</feature>
<proteinExistence type="predicted"/>
<evidence type="ECO:0000256" key="2">
    <source>
        <dbReference type="SAM" id="Phobius"/>
    </source>
</evidence>
<gene>
    <name evidence="3" type="ORF">JOF36_000518</name>
</gene>
<dbReference type="PANTHER" id="PTHR23542">
    <property type="match status" value="1"/>
</dbReference>
<dbReference type="RefSeq" id="WP_210024835.1">
    <property type="nucleotide sequence ID" value="NZ_JAGINU010000001.1"/>
</dbReference>
<evidence type="ECO:0000313" key="3">
    <source>
        <dbReference type="EMBL" id="MBP2364822.1"/>
    </source>
</evidence>
<feature type="transmembrane region" description="Helical" evidence="2">
    <location>
        <begin position="313"/>
        <end position="333"/>
    </location>
</feature>
<dbReference type="SUPFAM" id="SSF103473">
    <property type="entry name" value="MFS general substrate transporter"/>
    <property type="match status" value="1"/>
</dbReference>